<dbReference type="InterPro" id="IPR029071">
    <property type="entry name" value="Ubiquitin-like_domsf"/>
</dbReference>
<dbReference type="PANTHER" id="PTHR45982:SF1">
    <property type="entry name" value="REGULATOR OF CHROMOSOME CONDENSATION"/>
    <property type="match status" value="1"/>
</dbReference>
<gene>
    <name evidence="2" type="ORF">AK812_SmicGene4269</name>
</gene>
<evidence type="ECO:0000313" key="2">
    <source>
        <dbReference type="EMBL" id="OLQ11851.1"/>
    </source>
</evidence>
<dbReference type="AlphaFoldDB" id="A0A1Q9EWQ2"/>
<keyword evidence="3" id="KW-1185">Reference proteome</keyword>
<protein>
    <recommendedName>
        <fullName evidence="1">Ubiquitin-like domain-containing protein</fullName>
    </recommendedName>
</protein>
<organism evidence="2 3">
    <name type="scientific">Symbiodinium microadriaticum</name>
    <name type="common">Dinoflagellate</name>
    <name type="synonym">Zooxanthella microadriatica</name>
    <dbReference type="NCBI Taxonomy" id="2951"/>
    <lineage>
        <taxon>Eukaryota</taxon>
        <taxon>Sar</taxon>
        <taxon>Alveolata</taxon>
        <taxon>Dinophyceae</taxon>
        <taxon>Suessiales</taxon>
        <taxon>Symbiodiniaceae</taxon>
        <taxon>Symbiodinium</taxon>
    </lineage>
</organism>
<dbReference type="SUPFAM" id="SSF54236">
    <property type="entry name" value="Ubiquitin-like"/>
    <property type="match status" value="1"/>
</dbReference>
<dbReference type="Proteomes" id="UP000186817">
    <property type="component" value="Unassembled WGS sequence"/>
</dbReference>
<dbReference type="InterPro" id="IPR051553">
    <property type="entry name" value="Ran_GTPase-activating"/>
</dbReference>
<dbReference type="EMBL" id="LSRX01000053">
    <property type="protein sequence ID" value="OLQ11851.1"/>
    <property type="molecule type" value="Genomic_DNA"/>
</dbReference>
<feature type="domain" description="Ubiquitin-like" evidence="1">
    <location>
        <begin position="95"/>
        <end position="164"/>
    </location>
</feature>
<evidence type="ECO:0000259" key="1">
    <source>
        <dbReference type="PROSITE" id="PS50053"/>
    </source>
</evidence>
<comment type="caution">
    <text evidence="2">The sequence shown here is derived from an EMBL/GenBank/DDBJ whole genome shotgun (WGS) entry which is preliminary data.</text>
</comment>
<dbReference type="InterPro" id="IPR000626">
    <property type="entry name" value="Ubiquitin-like_dom"/>
</dbReference>
<reference evidence="2 3" key="1">
    <citation type="submission" date="2016-02" db="EMBL/GenBank/DDBJ databases">
        <title>Genome analysis of coral dinoflagellate symbionts highlights evolutionary adaptations to a symbiotic lifestyle.</title>
        <authorList>
            <person name="Aranda M."/>
            <person name="Li Y."/>
            <person name="Liew Y.J."/>
            <person name="Baumgarten S."/>
            <person name="Simakov O."/>
            <person name="Wilson M."/>
            <person name="Piel J."/>
            <person name="Ashoor H."/>
            <person name="Bougouffa S."/>
            <person name="Bajic V.B."/>
            <person name="Ryu T."/>
            <person name="Ravasi T."/>
            <person name="Bayer T."/>
            <person name="Micklem G."/>
            <person name="Kim H."/>
            <person name="Bhak J."/>
            <person name="Lajeunesse T.C."/>
            <person name="Voolstra C.R."/>
        </authorList>
    </citation>
    <scope>NUCLEOTIDE SEQUENCE [LARGE SCALE GENOMIC DNA]</scope>
    <source>
        <strain evidence="2 3">CCMP2467</strain>
    </source>
</reference>
<accession>A0A1Q9EWQ2</accession>
<dbReference type="Gene3D" id="2.130.10.30">
    <property type="entry name" value="Regulator of chromosome condensation 1/beta-lactamase-inhibitor protein II"/>
    <property type="match status" value="2"/>
</dbReference>
<dbReference type="OrthoDB" id="10456609at2759"/>
<dbReference type="PANTHER" id="PTHR45982">
    <property type="entry name" value="REGULATOR OF CHROMOSOME CONDENSATION"/>
    <property type="match status" value="1"/>
</dbReference>
<dbReference type="SUPFAM" id="SSF50985">
    <property type="entry name" value="RCC1/BLIP-II"/>
    <property type="match status" value="1"/>
</dbReference>
<evidence type="ECO:0000313" key="3">
    <source>
        <dbReference type="Proteomes" id="UP000186817"/>
    </source>
</evidence>
<sequence length="579" mass="62020">MNELIGASPVRVGRFRPAFEELPGLDFKTFDHAFDSFRAAREALAANAQKCESLHQTISRQLSDLQSARPNVDPHVFKVSFSSIQQKTIWFSKMLSVTLALPSGHAVSASVPQSSKVVDLKNLAQDAFNMPFLRLVTAEGRILADSMEQLQAAGLQDGDRVTVLGGQPKLAVTERAFALWTFGDRVVTWGSPDHGQSGPEYGEDSSAVQDQLRGVEQIQATATAFAAILEDGSVIAWGDESFGGDCSEVQAQLRNVKQIQATATAFAAILEDGSVISWGNVKQIQSTKYAFAAILEDGSVVTWGEPNYGGDSSAVYDQLRDVQQLQATEQAFAAILEDGSVVTWGDLADYINEFGDAETARELGYSCGVPEQLRNARQVQATKYAFAAILEDGSVVTWGGQDDGGDSSAVQDQLRCVQQVQATRHAFAAVLEDGSVVTWGSAHHGGNSSAVQNQLCNVQQIQANGYAFAAILKDGSVVTWGSEWGGDSSAVQDQLQNVKQIQATRHAFAAILEDGSVVTWGRDYGGDSSEVQAQLRKVQLIQATGYAFAAILEDGSLVTWGHVAWGGDSSAVQEQIASL</sequence>
<name>A0A1Q9EWQ2_SYMMI</name>
<dbReference type="PROSITE" id="PS50053">
    <property type="entry name" value="UBIQUITIN_2"/>
    <property type="match status" value="1"/>
</dbReference>
<dbReference type="InterPro" id="IPR009091">
    <property type="entry name" value="RCC1/BLIP-II"/>
</dbReference>
<proteinExistence type="predicted"/>